<name>A0A413GGR2_9BACE</name>
<dbReference type="AlphaFoldDB" id="A0A413GGR2"/>
<comment type="caution">
    <text evidence="1">The sequence shown here is derived from an EMBL/GenBank/DDBJ whole genome shotgun (WGS) entry which is preliminary data.</text>
</comment>
<protein>
    <submittedName>
        <fullName evidence="1">Uncharacterized protein</fullName>
    </submittedName>
</protein>
<gene>
    <name evidence="1" type="ORF">DXA68_24330</name>
</gene>
<evidence type="ECO:0000313" key="2">
    <source>
        <dbReference type="Proteomes" id="UP000286075"/>
    </source>
</evidence>
<sequence length="93" mass="8872">MPGDEAVGGFGQGEEGSGRAALAAEAAAVALAAEAAAVALAAASAEAAAVPDAARVKVVSVLMAGEKSVAGCVRGCVFAGRRRWGTATASRDG</sequence>
<accession>A0A413GGR2</accession>
<organism evidence="1 2">
    <name type="scientific">Bacteroides stercorirosoris</name>
    <dbReference type="NCBI Taxonomy" id="871324"/>
    <lineage>
        <taxon>Bacteria</taxon>
        <taxon>Pseudomonadati</taxon>
        <taxon>Bacteroidota</taxon>
        <taxon>Bacteroidia</taxon>
        <taxon>Bacteroidales</taxon>
        <taxon>Bacteroidaceae</taxon>
        <taxon>Bacteroides</taxon>
    </lineage>
</organism>
<dbReference type="Proteomes" id="UP000286075">
    <property type="component" value="Unassembled WGS sequence"/>
</dbReference>
<evidence type="ECO:0000313" key="1">
    <source>
        <dbReference type="EMBL" id="RGX70360.1"/>
    </source>
</evidence>
<dbReference type="EMBL" id="QSCF01000109">
    <property type="protein sequence ID" value="RGX70360.1"/>
    <property type="molecule type" value="Genomic_DNA"/>
</dbReference>
<feature type="non-terminal residue" evidence="1">
    <location>
        <position position="93"/>
    </location>
</feature>
<reference evidence="1 2" key="1">
    <citation type="submission" date="2018-08" db="EMBL/GenBank/DDBJ databases">
        <title>A genome reference for cultivated species of the human gut microbiota.</title>
        <authorList>
            <person name="Zou Y."/>
            <person name="Xue W."/>
            <person name="Luo G."/>
        </authorList>
    </citation>
    <scope>NUCLEOTIDE SEQUENCE [LARGE SCALE GENOMIC DNA]</scope>
    <source>
        <strain evidence="1 2">OF03-9BH</strain>
    </source>
</reference>
<proteinExistence type="predicted"/>